<evidence type="ECO:0000313" key="4">
    <source>
        <dbReference type="WBParaSite" id="Csp11.Scaffold629.g15520.t1"/>
    </source>
</evidence>
<dbReference type="PIRSF" id="PIRSF016393">
    <property type="entry name" value="Enh_rudimentary"/>
    <property type="match status" value="1"/>
</dbReference>
<keyword evidence="2" id="KW-0131">Cell cycle</keyword>
<dbReference type="Pfam" id="PF01133">
    <property type="entry name" value="ER"/>
    <property type="match status" value="1"/>
</dbReference>
<dbReference type="WBParaSite" id="Csp11.Scaffold629.g15520.t1">
    <property type="protein sequence ID" value="Csp11.Scaffold629.g15520.t1"/>
    <property type="gene ID" value="Csp11.Scaffold629.g15520"/>
</dbReference>
<dbReference type="Gene3D" id="3.30.2260.10">
    <property type="entry name" value="Enhancer of rudimentary"/>
    <property type="match status" value="1"/>
</dbReference>
<evidence type="ECO:0000256" key="2">
    <source>
        <dbReference type="PIRNR" id="PIRNR016393"/>
    </source>
</evidence>
<name>A0A1I7U724_9PELO</name>
<dbReference type="Proteomes" id="UP000095282">
    <property type="component" value="Unplaced"/>
</dbReference>
<comment type="function">
    <text evidence="2">May have a role in the cell cycle.</text>
</comment>
<protein>
    <recommendedName>
        <fullName evidence="2">Enhancer of rudimentary homolog</fullName>
    </recommendedName>
</protein>
<dbReference type="PANTHER" id="PTHR12373:SF0">
    <property type="entry name" value="ENHANCER OF RUDIMENTARY HOMOLOG"/>
    <property type="match status" value="1"/>
</dbReference>
<dbReference type="AlphaFoldDB" id="A0A1I7U724"/>
<comment type="similarity">
    <text evidence="1 2">Belongs to the E(R) family.</text>
</comment>
<dbReference type="PANTHER" id="PTHR12373">
    <property type="entry name" value="ENHANCER OF RUDIMENTARY ERH"/>
    <property type="match status" value="1"/>
</dbReference>
<evidence type="ECO:0000313" key="3">
    <source>
        <dbReference type="Proteomes" id="UP000095282"/>
    </source>
</evidence>
<proteinExistence type="inferred from homology"/>
<evidence type="ECO:0000256" key="1">
    <source>
        <dbReference type="ARBA" id="ARBA00007491"/>
    </source>
</evidence>
<keyword evidence="3" id="KW-1185">Reference proteome</keyword>
<organism evidence="3 4">
    <name type="scientific">Caenorhabditis tropicalis</name>
    <dbReference type="NCBI Taxonomy" id="1561998"/>
    <lineage>
        <taxon>Eukaryota</taxon>
        <taxon>Metazoa</taxon>
        <taxon>Ecdysozoa</taxon>
        <taxon>Nematoda</taxon>
        <taxon>Chromadorea</taxon>
        <taxon>Rhabditida</taxon>
        <taxon>Rhabditina</taxon>
        <taxon>Rhabditomorpha</taxon>
        <taxon>Rhabditoidea</taxon>
        <taxon>Rhabditidae</taxon>
        <taxon>Peloderinae</taxon>
        <taxon>Caenorhabditis</taxon>
    </lineage>
</organism>
<sequence>MSHTILLLQPTDNIESRSWSDYESTNDCLEGICKVYEEYLKKRTPTEPSITYDISDLFEFIEDLKDLSMLVFDNTTYTYVPHNKQYVKESIYKLMNNRLRDRN</sequence>
<dbReference type="STRING" id="1561998.A0A1I7U724"/>
<reference evidence="4" key="1">
    <citation type="submission" date="2016-11" db="UniProtKB">
        <authorList>
            <consortium name="WormBaseParasite"/>
        </authorList>
    </citation>
    <scope>IDENTIFICATION</scope>
</reference>
<dbReference type="SUPFAM" id="SSF143875">
    <property type="entry name" value="ERH-like"/>
    <property type="match status" value="1"/>
</dbReference>
<accession>A0A1I7U724</accession>
<dbReference type="InterPro" id="IPR035912">
    <property type="entry name" value="EHR_sf"/>
</dbReference>
<dbReference type="eggNOG" id="KOG1766">
    <property type="taxonomic scope" value="Eukaryota"/>
</dbReference>
<dbReference type="InterPro" id="IPR000781">
    <property type="entry name" value="ERH"/>
</dbReference>